<comment type="caution">
    <text evidence="2">The sequence shown here is derived from an EMBL/GenBank/DDBJ whole genome shotgun (WGS) entry which is preliminary data.</text>
</comment>
<accession>A0A430M9U1</accession>
<keyword evidence="3" id="KW-1185">Reference proteome</keyword>
<dbReference type="InterPro" id="IPR008979">
    <property type="entry name" value="Galactose-bd-like_sf"/>
</dbReference>
<dbReference type="Gene3D" id="2.60.120.260">
    <property type="entry name" value="Galactose-binding domain-like"/>
    <property type="match status" value="1"/>
</dbReference>
<dbReference type="AlphaFoldDB" id="A0A430M9U1"/>
<gene>
    <name evidence="2" type="ORF">BHE90_000765</name>
</gene>
<reference evidence="2 3" key="1">
    <citation type="submission" date="2017-06" db="EMBL/GenBank/DDBJ databases">
        <title>Comparative genomic analysis of Ambrosia Fusariam Clade fungi.</title>
        <authorList>
            <person name="Stajich J.E."/>
            <person name="Carrillo J."/>
            <person name="Kijimoto T."/>
            <person name="Eskalen A."/>
            <person name="O'Donnell K."/>
            <person name="Kasson M."/>
        </authorList>
    </citation>
    <scope>NUCLEOTIDE SEQUENCE [LARGE SCALE GENOMIC DNA]</scope>
    <source>
        <strain evidence="2 3">UCR1854</strain>
    </source>
</reference>
<protein>
    <recommendedName>
        <fullName evidence="4">CBM-cenC domain-containing protein</fullName>
    </recommendedName>
</protein>
<proteinExistence type="predicted"/>
<organism evidence="2 3">
    <name type="scientific">Fusarium euwallaceae</name>
    <dbReference type="NCBI Taxonomy" id="1147111"/>
    <lineage>
        <taxon>Eukaryota</taxon>
        <taxon>Fungi</taxon>
        <taxon>Dikarya</taxon>
        <taxon>Ascomycota</taxon>
        <taxon>Pezizomycotina</taxon>
        <taxon>Sordariomycetes</taxon>
        <taxon>Hypocreomycetidae</taxon>
        <taxon>Hypocreales</taxon>
        <taxon>Nectriaceae</taxon>
        <taxon>Fusarium</taxon>
        <taxon>Fusarium solani species complex</taxon>
    </lineage>
</organism>
<evidence type="ECO:0008006" key="4">
    <source>
        <dbReference type="Google" id="ProtNLM"/>
    </source>
</evidence>
<evidence type="ECO:0000313" key="3">
    <source>
        <dbReference type="Proteomes" id="UP000287124"/>
    </source>
</evidence>
<dbReference type="EMBL" id="MIKF01000005">
    <property type="protein sequence ID" value="RTE84644.1"/>
    <property type="molecule type" value="Genomic_DNA"/>
</dbReference>
<feature type="compositionally biased region" description="Low complexity" evidence="1">
    <location>
        <begin position="7"/>
        <end position="140"/>
    </location>
</feature>
<dbReference type="SUPFAM" id="SSF49785">
    <property type="entry name" value="Galactose-binding domain-like"/>
    <property type="match status" value="1"/>
</dbReference>
<evidence type="ECO:0000313" key="2">
    <source>
        <dbReference type="EMBL" id="RTE84644.1"/>
    </source>
</evidence>
<dbReference type="Proteomes" id="UP000287124">
    <property type="component" value="Unassembled WGS sequence"/>
</dbReference>
<evidence type="ECO:0000256" key="1">
    <source>
        <dbReference type="SAM" id="MobiDB-lite"/>
    </source>
</evidence>
<sequence length="304" mass="31738">MPDSRSTESTSRTLTSSTQTLSTTALSSTEASTTTLVSVTDSSGSSTVASSTASSELSSAITSRSSTESTTLIAAESSFGTSTTDSSTEVATSTLVSTTESTTPSSTETLTQSSTEFTTSRTTTSSTESTTSEPPTSTSEAPVATTYLANSGFDDSSLSIDPWSVVNERGVTATIDSTIQHDGPNSALLTFSRAQTSYIRQSLDPSLIQPGVPYNVAAWVRSNAVNGLKQCSTVRILCTFQTNGQAGVVSGQVTQAEQWQRIASTCTYNQWQLDIGSLYIVIALDCNGSGQGWIDSVQFEPASI</sequence>
<feature type="region of interest" description="Disordered" evidence="1">
    <location>
        <begin position="1"/>
        <end position="142"/>
    </location>
</feature>
<name>A0A430M9U1_9HYPO</name>